<evidence type="ECO:0000313" key="2">
    <source>
        <dbReference type="Proteomes" id="UP000036947"/>
    </source>
</evidence>
<gene>
    <name evidence="1" type="ORF">TOPH_00228</name>
</gene>
<dbReference type="InterPro" id="IPR015797">
    <property type="entry name" value="NUDIX_hydrolase-like_dom_sf"/>
</dbReference>
<dbReference type="CDD" id="cd03676">
    <property type="entry name" value="NUDIX_Tnr3_like"/>
    <property type="match status" value="1"/>
</dbReference>
<dbReference type="Proteomes" id="UP000036947">
    <property type="component" value="Unassembled WGS sequence"/>
</dbReference>
<dbReference type="SUPFAM" id="SSF55811">
    <property type="entry name" value="Nudix"/>
    <property type="match status" value="1"/>
</dbReference>
<name>A0A0L0NM08_TOLOC</name>
<sequence length="369" mass="41461">MSTNMTPMALPANAIAQSLTNITPATAAFHSWIFTPVSPTAHMPSFYDVIRQCNKFERDVAGLWEFRMLDNLGPVGYMLPEFVAEMRWEGTGFHVSKSERKVHLSPRVGQDDDVVDICRKAFVGLCEKNVSVLGGVTKWLRKKADYHPIRGFDGHLAGLKMPSPLRGIFGLVTTGVHMNVYTMKKVDGRLRMHIWVSRRSENVTYAGKLDQVVAGAMDPMDQMDPLRTLRREAMEEARLAIDIKSRKVTTGDVFVGTVLDGSRVSFYDKKDSIAGAEQGQLEPGIRFTFDLEIDSSFIPQPGEPSAIAGFVLKPVDDVKRDLKRSEWKPNCGLVMLDFLLRKGQIKPEDDDRYGLLRQGLQRELPFQDI</sequence>
<protein>
    <recommendedName>
        <fullName evidence="3">Nudix hydrolase domain-containing protein</fullName>
    </recommendedName>
</protein>
<evidence type="ECO:0008006" key="3">
    <source>
        <dbReference type="Google" id="ProtNLM"/>
    </source>
</evidence>
<comment type="caution">
    <text evidence="1">The sequence shown here is derived from an EMBL/GenBank/DDBJ whole genome shotgun (WGS) entry which is preliminary data.</text>
</comment>
<keyword evidence="2" id="KW-1185">Reference proteome</keyword>
<dbReference type="Gene3D" id="3.90.79.10">
    <property type="entry name" value="Nucleoside Triphosphate Pyrophosphohydrolase"/>
    <property type="match status" value="1"/>
</dbReference>
<dbReference type="AlphaFoldDB" id="A0A0L0NM08"/>
<organism evidence="1 2">
    <name type="scientific">Tolypocladium ophioglossoides (strain CBS 100239)</name>
    <name type="common">Snaketongue truffleclub</name>
    <name type="synonym">Elaphocordyceps ophioglossoides</name>
    <dbReference type="NCBI Taxonomy" id="1163406"/>
    <lineage>
        <taxon>Eukaryota</taxon>
        <taxon>Fungi</taxon>
        <taxon>Dikarya</taxon>
        <taxon>Ascomycota</taxon>
        <taxon>Pezizomycotina</taxon>
        <taxon>Sordariomycetes</taxon>
        <taxon>Hypocreomycetidae</taxon>
        <taxon>Hypocreales</taxon>
        <taxon>Ophiocordycipitaceae</taxon>
        <taxon>Tolypocladium</taxon>
    </lineage>
</organism>
<accession>A0A0L0NM08</accession>
<dbReference type="STRING" id="1163406.A0A0L0NM08"/>
<evidence type="ECO:0000313" key="1">
    <source>
        <dbReference type="EMBL" id="KND95171.1"/>
    </source>
</evidence>
<proteinExistence type="predicted"/>
<dbReference type="EMBL" id="LFRF01000001">
    <property type="protein sequence ID" value="KND95171.1"/>
    <property type="molecule type" value="Genomic_DNA"/>
</dbReference>
<reference evidence="1 2" key="1">
    <citation type="journal article" date="2015" name="BMC Genomics">
        <title>The genome of the truffle-parasite Tolypocladium ophioglossoides and the evolution of antifungal peptaibiotics.</title>
        <authorList>
            <person name="Quandt C.A."/>
            <person name="Bushley K.E."/>
            <person name="Spatafora J.W."/>
        </authorList>
    </citation>
    <scope>NUCLEOTIDE SEQUENCE [LARGE SCALE GENOMIC DNA]</scope>
    <source>
        <strain evidence="1 2">CBS 100239</strain>
    </source>
</reference>
<dbReference type="OrthoDB" id="10261522at2759"/>